<dbReference type="Gene3D" id="1.20.1280.20">
    <property type="entry name" value="HscB, C-terminal domain"/>
    <property type="match status" value="1"/>
</dbReference>
<dbReference type="InterPro" id="IPR004640">
    <property type="entry name" value="HscB"/>
</dbReference>
<dbReference type="InterPro" id="IPR001623">
    <property type="entry name" value="DnaJ_domain"/>
</dbReference>
<keyword evidence="2 4" id="KW-0143">Chaperone</keyword>
<evidence type="ECO:0000313" key="8">
    <source>
        <dbReference type="Proteomes" id="UP000037939"/>
    </source>
</evidence>
<dbReference type="RefSeq" id="WP_053937486.1">
    <property type="nucleotide sequence ID" value="NZ_LAQT01000007.1"/>
</dbReference>
<comment type="similarity">
    <text evidence="1 4">Belongs to the HscB family.</text>
</comment>
<dbReference type="HAMAP" id="MF_00682">
    <property type="entry name" value="HscB"/>
    <property type="match status" value="1"/>
</dbReference>
<comment type="subunit">
    <text evidence="4">Interacts with HscA and stimulates its ATPase activity.</text>
</comment>
<dbReference type="GO" id="GO:1990230">
    <property type="term" value="C:iron-sulfur cluster transfer complex"/>
    <property type="evidence" value="ECO:0007669"/>
    <property type="project" value="TreeGrafter"/>
</dbReference>
<keyword evidence="5" id="KW-0175">Coiled coil</keyword>
<organism evidence="7 8">
    <name type="scientific">Amantichitinum ursilacus</name>
    <dbReference type="NCBI Taxonomy" id="857265"/>
    <lineage>
        <taxon>Bacteria</taxon>
        <taxon>Pseudomonadati</taxon>
        <taxon>Pseudomonadota</taxon>
        <taxon>Betaproteobacteria</taxon>
        <taxon>Neisseriales</taxon>
        <taxon>Chitinibacteraceae</taxon>
        <taxon>Amantichitinum</taxon>
    </lineage>
</organism>
<dbReference type="PROSITE" id="PS50076">
    <property type="entry name" value="DNAJ_2"/>
    <property type="match status" value="1"/>
</dbReference>
<dbReference type="InterPro" id="IPR036869">
    <property type="entry name" value="J_dom_sf"/>
</dbReference>
<feature type="coiled-coil region" evidence="5">
    <location>
        <begin position="110"/>
        <end position="144"/>
    </location>
</feature>
<dbReference type="OrthoDB" id="287587at2"/>
<evidence type="ECO:0000256" key="3">
    <source>
        <dbReference type="ARBA" id="ARBA00025596"/>
    </source>
</evidence>
<dbReference type="GO" id="GO:0044571">
    <property type="term" value="P:[2Fe-2S] cluster assembly"/>
    <property type="evidence" value="ECO:0007669"/>
    <property type="project" value="InterPro"/>
</dbReference>
<dbReference type="GO" id="GO:0051087">
    <property type="term" value="F:protein-folding chaperone binding"/>
    <property type="evidence" value="ECO:0007669"/>
    <property type="project" value="InterPro"/>
</dbReference>
<feature type="domain" description="J" evidence="6">
    <location>
        <begin position="8"/>
        <end position="80"/>
    </location>
</feature>
<sequence>MTFDFAQNHFELFQLPILFALDNKQLDAQYRALQAEWHPDRFASGSDAERRLSLQASTQVNEAWQTLRSPVARARYLLALQGVDTQEETNTAMPMDFLMNQMIWREHIAEGKASQNVERLEELNSELREEMGALESELAQQLDVAQDFAAAALSVRKLRFMEKLDQEIGDAIESVLF</sequence>
<dbReference type="GO" id="GO:0006457">
    <property type="term" value="P:protein folding"/>
    <property type="evidence" value="ECO:0007669"/>
    <property type="project" value="UniProtKB-UniRule"/>
</dbReference>
<dbReference type="InterPro" id="IPR009073">
    <property type="entry name" value="HscB_oligo_C"/>
</dbReference>
<dbReference type="GO" id="GO:0001671">
    <property type="term" value="F:ATPase activator activity"/>
    <property type="evidence" value="ECO:0007669"/>
    <property type="project" value="InterPro"/>
</dbReference>
<dbReference type="SMART" id="SM00271">
    <property type="entry name" value="DnaJ"/>
    <property type="match status" value="1"/>
</dbReference>
<dbReference type="NCBIfam" id="NF002935">
    <property type="entry name" value="PRK03578.1"/>
    <property type="match status" value="1"/>
</dbReference>
<dbReference type="NCBIfam" id="TIGR00714">
    <property type="entry name" value="hscB"/>
    <property type="match status" value="1"/>
</dbReference>
<dbReference type="GO" id="GO:0051259">
    <property type="term" value="P:protein complex oligomerization"/>
    <property type="evidence" value="ECO:0007669"/>
    <property type="project" value="InterPro"/>
</dbReference>
<dbReference type="STRING" id="857265.WG78_09105"/>
<evidence type="ECO:0000259" key="6">
    <source>
        <dbReference type="PROSITE" id="PS50076"/>
    </source>
</evidence>
<dbReference type="Proteomes" id="UP000037939">
    <property type="component" value="Unassembled WGS sequence"/>
</dbReference>
<dbReference type="EMBL" id="LAQT01000007">
    <property type="protein sequence ID" value="KPC53237.1"/>
    <property type="molecule type" value="Genomic_DNA"/>
</dbReference>
<dbReference type="CDD" id="cd06257">
    <property type="entry name" value="DnaJ"/>
    <property type="match status" value="1"/>
</dbReference>
<proteinExistence type="inferred from homology"/>
<evidence type="ECO:0000313" key="7">
    <source>
        <dbReference type="EMBL" id="KPC53237.1"/>
    </source>
</evidence>
<evidence type="ECO:0000256" key="5">
    <source>
        <dbReference type="SAM" id="Coils"/>
    </source>
</evidence>
<gene>
    <name evidence="4 7" type="primary">hscB</name>
    <name evidence="7" type="ORF">WG78_09105</name>
</gene>
<comment type="function">
    <text evidence="3 4">Co-chaperone involved in the maturation of iron-sulfur cluster-containing proteins. Seems to help targeting proteins to be folded toward HscA.</text>
</comment>
<dbReference type="PANTHER" id="PTHR14021">
    <property type="entry name" value="IRON-SULFUR CLUSTER CO-CHAPERONE PROTEIN HSCB"/>
    <property type="match status" value="1"/>
</dbReference>
<dbReference type="InterPro" id="IPR036386">
    <property type="entry name" value="HscB_C_sf"/>
</dbReference>
<dbReference type="SUPFAM" id="SSF46565">
    <property type="entry name" value="Chaperone J-domain"/>
    <property type="match status" value="1"/>
</dbReference>
<accession>A0A0N0XJ05</accession>
<protein>
    <recommendedName>
        <fullName evidence="4">Co-chaperone protein HscB homolog</fullName>
    </recommendedName>
</protein>
<keyword evidence="8" id="KW-1185">Reference proteome</keyword>
<reference evidence="7 8" key="1">
    <citation type="submission" date="2015-07" db="EMBL/GenBank/DDBJ databases">
        <title>Draft genome sequence of the Amantichitinum ursilacus IGB-41, a new chitin-degrading bacterium.</title>
        <authorList>
            <person name="Kirstahler P."/>
            <person name="Guenther M."/>
            <person name="Grumaz C."/>
            <person name="Rupp S."/>
            <person name="Zibek S."/>
            <person name="Sohn K."/>
        </authorList>
    </citation>
    <scope>NUCLEOTIDE SEQUENCE [LARGE SCALE GENOMIC DNA]</scope>
    <source>
        <strain evidence="7 8">IGB-41</strain>
    </source>
</reference>
<evidence type="ECO:0000256" key="2">
    <source>
        <dbReference type="ARBA" id="ARBA00023186"/>
    </source>
</evidence>
<dbReference type="Pfam" id="PF07743">
    <property type="entry name" value="HSCB_C"/>
    <property type="match status" value="1"/>
</dbReference>
<dbReference type="SUPFAM" id="SSF47144">
    <property type="entry name" value="HSC20 (HSCB), C-terminal oligomerisation domain"/>
    <property type="match status" value="1"/>
</dbReference>
<evidence type="ECO:0000256" key="4">
    <source>
        <dbReference type="HAMAP-Rule" id="MF_00682"/>
    </source>
</evidence>
<dbReference type="PATRIC" id="fig|857265.3.peg.1875"/>
<dbReference type="PANTHER" id="PTHR14021:SF15">
    <property type="entry name" value="IRON-SULFUR CLUSTER CO-CHAPERONE PROTEIN HSCB"/>
    <property type="match status" value="1"/>
</dbReference>
<dbReference type="AlphaFoldDB" id="A0A0N0XJ05"/>
<name>A0A0N0XJ05_9NEIS</name>
<dbReference type="Gene3D" id="1.10.287.110">
    <property type="entry name" value="DnaJ domain"/>
    <property type="match status" value="1"/>
</dbReference>
<evidence type="ECO:0000256" key="1">
    <source>
        <dbReference type="ARBA" id="ARBA00010476"/>
    </source>
</evidence>
<comment type="caution">
    <text evidence="7">The sequence shown here is derived from an EMBL/GenBank/DDBJ whole genome shotgun (WGS) entry which is preliminary data.</text>
</comment>